<proteinExistence type="predicted"/>
<dbReference type="Gene3D" id="1.25.40.10">
    <property type="entry name" value="Tetratricopeptide repeat domain"/>
    <property type="match status" value="2"/>
</dbReference>
<feature type="region of interest" description="Disordered" evidence="2">
    <location>
        <begin position="717"/>
        <end position="799"/>
    </location>
</feature>
<dbReference type="EMBL" id="JBGBPQ010000002">
    <property type="protein sequence ID" value="KAL1528612.1"/>
    <property type="molecule type" value="Genomic_DNA"/>
</dbReference>
<dbReference type="GO" id="GO:0097546">
    <property type="term" value="C:ciliary base"/>
    <property type="evidence" value="ECO:0007669"/>
    <property type="project" value="TreeGrafter"/>
</dbReference>
<protein>
    <recommendedName>
        <fullName evidence="5">UDP-N-acetylglucosamine--peptide N-acetylglucosaminyltransferase SPINDLY</fullName>
    </recommendedName>
</protein>
<dbReference type="InterPro" id="IPR011990">
    <property type="entry name" value="TPR-like_helical_dom_sf"/>
</dbReference>
<dbReference type="Pfam" id="PF13424">
    <property type="entry name" value="TPR_12"/>
    <property type="match status" value="1"/>
</dbReference>
<feature type="repeat" description="TPR" evidence="1">
    <location>
        <begin position="497"/>
        <end position="530"/>
    </location>
</feature>
<keyword evidence="4" id="KW-1185">Reference proteome</keyword>
<organism evidence="3 4">
    <name type="scientific">Prymnesium parvum</name>
    <name type="common">Toxic golden alga</name>
    <dbReference type="NCBI Taxonomy" id="97485"/>
    <lineage>
        <taxon>Eukaryota</taxon>
        <taxon>Haptista</taxon>
        <taxon>Haptophyta</taxon>
        <taxon>Prymnesiophyceae</taxon>
        <taxon>Prymnesiales</taxon>
        <taxon>Prymnesiaceae</taxon>
        <taxon>Prymnesium</taxon>
    </lineage>
</organism>
<dbReference type="AlphaFoldDB" id="A0AB34K5U3"/>
<dbReference type="GO" id="GO:0036064">
    <property type="term" value="C:ciliary basal body"/>
    <property type="evidence" value="ECO:0007669"/>
    <property type="project" value="TreeGrafter"/>
</dbReference>
<dbReference type="Proteomes" id="UP001515480">
    <property type="component" value="Unassembled WGS sequence"/>
</dbReference>
<feature type="region of interest" description="Disordered" evidence="2">
    <location>
        <begin position="1"/>
        <end position="55"/>
    </location>
</feature>
<dbReference type="PANTHER" id="PTHR44117">
    <property type="entry name" value="INTRAFLAGELLAR TRANSPORT PROTEIN 88 HOMOLOG"/>
    <property type="match status" value="1"/>
</dbReference>
<dbReference type="PROSITE" id="PS50005">
    <property type="entry name" value="TPR"/>
    <property type="match status" value="4"/>
</dbReference>
<dbReference type="GO" id="GO:1905515">
    <property type="term" value="P:non-motile cilium assembly"/>
    <property type="evidence" value="ECO:0007669"/>
    <property type="project" value="TreeGrafter"/>
</dbReference>
<dbReference type="Pfam" id="PF13432">
    <property type="entry name" value="TPR_16"/>
    <property type="match status" value="1"/>
</dbReference>
<dbReference type="PANTHER" id="PTHR44117:SF1">
    <property type="entry name" value="INTRAFLAGELLAR TRANSPORT PROTEIN 88 HOMOLOG"/>
    <property type="match status" value="1"/>
</dbReference>
<dbReference type="GO" id="GO:0042073">
    <property type="term" value="P:intraciliary transport"/>
    <property type="evidence" value="ECO:0007669"/>
    <property type="project" value="TreeGrafter"/>
</dbReference>
<feature type="compositionally biased region" description="Low complexity" evidence="2">
    <location>
        <begin position="717"/>
        <end position="728"/>
    </location>
</feature>
<evidence type="ECO:0000313" key="3">
    <source>
        <dbReference type="EMBL" id="KAL1528612.1"/>
    </source>
</evidence>
<evidence type="ECO:0000256" key="1">
    <source>
        <dbReference type="PROSITE-ProRule" id="PRU00339"/>
    </source>
</evidence>
<dbReference type="SUPFAM" id="SSF48452">
    <property type="entry name" value="TPR-like"/>
    <property type="match status" value="2"/>
</dbReference>
<comment type="caution">
    <text evidence="3">The sequence shown here is derived from an EMBL/GenBank/DDBJ whole genome shotgun (WGS) entry which is preliminary data.</text>
</comment>
<feature type="repeat" description="TPR" evidence="1">
    <location>
        <begin position="599"/>
        <end position="632"/>
    </location>
</feature>
<gene>
    <name evidence="3" type="ORF">AB1Y20_009950</name>
</gene>
<sequence>MYGSYGYQGNEDDIYEGYNQGKPQPLNVPPPSTGAAGPPPGTGFRAPGTGSMRGGGIASRGGMSRGGAQGEENRPMTAVRAAGYTASGPKTSGGVFDPANMGSAGRGPAPPLQKRADNSVEDKCRDMEKDVNGLIEESATLSLKKQYQPALEKAKEAGKLERQLCKKREENGLAEQINIDLTYSVCFNLANQYHMCGMYMEALNTYTLIVKNKQYAQSGRLRVNMGNIYYEQKKYSAAIKMYRMALDQIPTTGREVRFKIMRNIGNAFVRLGQFQDAIASFEQIMEGSPDLQTGFNLVLCYYAAGEKERMKKGFTRLLSVRQLGMDDDALETDIDDVLQEDGLKDAIRERNKQSYKYLSIASKLLAPVIDTDIISGFNWVCDTLRSQSQLALATEMEIAKALFFMRSRQFDKAIETLKSYEKKDKQLMAHAATNLSFIYFHEGDHQNATKYAELAMQHNRYNAKALVNKGNCMFLRGEYDHARSMYQEAMGAEADCLEAIYNLGIVNKRLGEYAAARGLFEKLHAILPNSVEVLWHIADLCDSANESRAAIKWFKILNALVPTDPTVLARMGNIYLKEDDETQAFHFHQESYRYYPVNMNVISWLGAYFVKSEMYEKAVTYFERAAQIQPNEVKWKLMVASCHRRSGDYNLALEIYRQIDNDFPDNIECLRYLVHLCDELNKKDQRHEYVKKLRKAERALESQTAMETQTNLAQQQQMMMQQQQNAQQSGGYSGGYYDENRAHNQMQREEPGESEYEQSQVLAAGADRKSGLPTKKVASGNVDDDHFADVDLDDNLLPT</sequence>
<evidence type="ECO:0008006" key="5">
    <source>
        <dbReference type="Google" id="ProtNLM"/>
    </source>
</evidence>
<dbReference type="GO" id="GO:0097730">
    <property type="term" value="C:non-motile cilium"/>
    <property type="evidence" value="ECO:0007669"/>
    <property type="project" value="TreeGrafter"/>
</dbReference>
<evidence type="ECO:0000256" key="2">
    <source>
        <dbReference type="SAM" id="MobiDB-lite"/>
    </source>
</evidence>
<keyword evidence="1" id="KW-0802">TPR repeat</keyword>
<dbReference type="SMART" id="SM00028">
    <property type="entry name" value="TPR"/>
    <property type="match status" value="8"/>
</dbReference>
<dbReference type="InterPro" id="IPR019734">
    <property type="entry name" value="TPR_rpt"/>
</dbReference>
<dbReference type="Pfam" id="PF12895">
    <property type="entry name" value="ANAPC3"/>
    <property type="match status" value="1"/>
</dbReference>
<feature type="compositionally biased region" description="Basic and acidic residues" evidence="2">
    <location>
        <begin position="738"/>
        <end position="751"/>
    </location>
</feature>
<feature type="compositionally biased region" description="Acidic residues" evidence="2">
    <location>
        <begin position="790"/>
        <end position="799"/>
    </location>
</feature>
<feature type="compositionally biased region" description="Pro residues" evidence="2">
    <location>
        <begin position="26"/>
        <end position="41"/>
    </location>
</feature>
<feature type="repeat" description="TPR" evidence="1">
    <location>
        <begin position="258"/>
        <end position="291"/>
    </location>
</feature>
<name>A0AB34K5U3_PRYPA</name>
<dbReference type="GO" id="GO:0019894">
    <property type="term" value="F:kinesin binding"/>
    <property type="evidence" value="ECO:0007669"/>
    <property type="project" value="TreeGrafter"/>
</dbReference>
<accession>A0AB34K5U3</accession>
<dbReference type="GO" id="GO:0005814">
    <property type="term" value="C:centriole"/>
    <property type="evidence" value="ECO:0007669"/>
    <property type="project" value="TreeGrafter"/>
</dbReference>
<dbReference type="FunFam" id="1.25.40.10:FF:000283">
    <property type="entry name" value="Intraflagellar transport 88"/>
    <property type="match status" value="1"/>
</dbReference>
<feature type="repeat" description="TPR" evidence="1">
    <location>
        <begin position="219"/>
        <end position="252"/>
    </location>
</feature>
<evidence type="ECO:0000313" key="4">
    <source>
        <dbReference type="Proteomes" id="UP001515480"/>
    </source>
</evidence>
<reference evidence="3 4" key="1">
    <citation type="journal article" date="2024" name="Science">
        <title>Giant polyketide synthase enzymes in the biosynthesis of giant marine polyether toxins.</title>
        <authorList>
            <person name="Fallon T.R."/>
            <person name="Shende V.V."/>
            <person name="Wierzbicki I.H."/>
            <person name="Pendleton A.L."/>
            <person name="Watervoot N.F."/>
            <person name="Auber R.P."/>
            <person name="Gonzalez D.J."/>
            <person name="Wisecaver J.H."/>
            <person name="Moore B.S."/>
        </authorList>
    </citation>
    <scope>NUCLEOTIDE SEQUENCE [LARGE SCALE GENOMIC DNA]</scope>
    <source>
        <strain evidence="3 4">12B1</strain>
    </source>
</reference>